<dbReference type="SUPFAM" id="SSF46785">
    <property type="entry name" value="Winged helix' DNA-binding domain"/>
    <property type="match status" value="1"/>
</dbReference>
<dbReference type="SMART" id="SM00345">
    <property type="entry name" value="HTH_GNTR"/>
    <property type="match status" value="1"/>
</dbReference>
<sequence length="243" mass="28466">MTTLDFNSREQLYYQLYDLLFQGISNGTYKVGELIPSESELMKRYQVSRATARKAMEMLANDGFVKKKRGLGTVVVSTRPNHSPQRVVNYSRKNEPTSVISQKKIIHFNTIKAPKEIAQVLNLEPETDLICLKRVRYGGKEPFYLEINYFEKDYVPKILTRDFSKESLRVFLNKTYDIQWAYARQEIYAITANEEFSQLLQVETGSPLLHIKRVSYDVKDCPREYVDTYYLADKYHLEIELTI</sequence>
<dbReference type="Pfam" id="PF00392">
    <property type="entry name" value="GntR"/>
    <property type="match status" value="1"/>
</dbReference>
<evidence type="ECO:0000256" key="3">
    <source>
        <dbReference type="ARBA" id="ARBA00023163"/>
    </source>
</evidence>
<dbReference type="AlphaFoldDB" id="A0A4P5PAH2"/>
<proteinExistence type="predicted"/>
<dbReference type="InterPro" id="IPR000524">
    <property type="entry name" value="Tscrpt_reg_HTH_GntR"/>
</dbReference>
<feature type="domain" description="HTH gntR-type" evidence="4">
    <location>
        <begin position="10"/>
        <end position="78"/>
    </location>
</feature>
<dbReference type="CDD" id="cd07377">
    <property type="entry name" value="WHTH_GntR"/>
    <property type="match status" value="1"/>
</dbReference>
<comment type="caution">
    <text evidence="5">The sequence shown here is derived from an EMBL/GenBank/DDBJ whole genome shotgun (WGS) entry which is preliminary data.</text>
</comment>
<accession>A0A4P5PAH2</accession>
<dbReference type="OrthoDB" id="457376at2"/>
<gene>
    <name evidence="5" type="ORF">NRIC_28510</name>
</gene>
<dbReference type="InterPro" id="IPR050679">
    <property type="entry name" value="Bact_HTH_transcr_reg"/>
</dbReference>
<dbReference type="Proteomes" id="UP000290567">
    <property type="component" value="Unassembled WGS sequence"/>
</dbReference>
<keyword evidence="6" id="KW-1185">Reference proteome</keyword>
<evidence type="ECO:0000259" key="4">
    <source>
        <dbReference type="PROSITE" id="PS50949"/>
    </source>
</evidence>
<evidence type="ECO:0000256" key="1">
    <source>
        <dbReference type="ARBA" id="ARBA00023015"/>
    </source>
</evidence>
<dbReference type="PRINTS" id="PR00035">
    <property type="entry name" value="HTHGNTR"/>
</dbReference>
<dbReference type="GO" id="GO:0003700">
    <property type="term" value="F:DNA-binding transcription factor activity"/>
    <property type="evidence" value="ECO:0007669"/>
    <property type="project" value="InterPro"/>
</dbReference>
<evidence type="ECO:0000313" key="5">
    <source>
        <dbReference type="EMBL" id="GCF94960.1"/>
    </source>
</evidence>
<keyword evidence="1" id="KW-0805">Transcription regulation</keyword>
<dbReference type="InterPro" id="IPR011663">
    <property type="entry name" value="UTRA"/>
</dbReference>
<dbReference type="RefSeq" id="WP_146623365.1">
    <property type="nucleotide sequence ID" value="NZ_BJCC01000025.1"/>
</dbReference>
<dbReference type="PANTHER" id="PTHR44846:SF1">
    <property type="entry name" value="MANNOSYL-D-GLYCERATE TRANSPORT_METABOLISM SYSTEM REPRESSOR MNGR-RELATED"/>
    <property type="match status" value="1"/>
</dbReference>
<dbReference type="GO" id="GO:0045892">
    <property type="term" value="P:negative regulation of DNA-templated transcription"/>
    <property type="evidence" value="ECO:0007669"/>
    <property type="project" value="TreeGrafter"/>
</dbReference>
<reference evidence="6" key="1">
    <citation type="submission" date="2019-02" db="EMBL/GenBank/DDBJ databases">
        <title>Draft genome sequence of Enterococcus sp. Gos25-1.</title>
        <authorList>
            <person name="Tanaka N."/>
            <person name="Shiwa Y."/>
            <person name="Fujita N."/>
        </authorList>
    </citation>
    <scope>NUCLEOTIDE SEQUENCE [LARGE SCALE GENOMIC DNA]</scope>
    <source>
        <strain evidence="6">Gos25-1</strain>
    </source>
</reference>
<dbReference type="SMART" id="SM00866">
    <property type="entry name" value="UTRA"/>
    <property type="match status" value="1"/>
</dbReference>
<dbReference type="Gene3D" id="1.10.10.10">
    <property type="entry name" value="Winged helix-like DNA-binding domain superfamily/Winged helix DNA-binding domain"/>
    <property type="match status" value="1"/>
</dbReference>
<keyword evidence="2" id="KW-0238">DNA-binding</keyword>
<dbReference type="InterPro" id="IPR036390">
    <property type="entry name" value="WH_DNA-bd_sf"/>
</dbReference>
<protein>
    <submittedName>
        <fullName evidence="5">GntR family transcriptional regulator</fullName>
    </submittedName>
</protein>
<dbReference type="InterPro" id="IPR028978">
    <property type="entry name" value="Chorismate_lyase_/UTRA_dom_sf"/>
</dbReference>
<evidence type="ECO:0000256" key="2">
    <source>
        <dbReference type="ARBA" id="ARBA00023125"/>
    </source>
</evidence>
<dbReference type="Pfam" id="PF07702">
    <property type="entry name" value="UTRA"/>
    <property type="match status" value="1"/>
</dbReference>
<dbReference type="GO" id="GO:0003677">
    <property type="term" value="F:DNA binding"/>
    <property type="evidence" value="ECO:0007669"/>
    <property type="project" value="UniProtKB-KW"/>
</dbReference>
<dbReference type="PANTHER" id="PTHR44846">
    <property type="entry name" value="MANNOSYL-D-GLYCERATE TRANSPORT/METABOLISM SYSTEM REPRESSOR MNGR-RELATED"/>
    <property type="match status" value="1"/>
</dbReference>
<organism evidence="5 6">
    <name type="scientific">Enterococcus florum</name>
    <dbReference type="NCBI Taxonomy" id="2480627"/>
    <lineage>
        <taxon>Bacteria</taxon>
        <taxon>Bacillati</taxon>
        <taxon>Bacillota</taxon>
        <taxon>Bacilli</taxon>
        <taxon>Lactobacillales</taxon>
        <taxon>Enterococcaceae</taxon>
        <taxon>Enterococcus</taxon>
    </lineage>
</organism>
<dbReference type="Gene3D" id="3.40.1410.10">
    <property type="entry name" value="Chorismate lyase-like"/>
    <property type="match status" value="1"/>
</dbReference>
<dbReference type="SUPFAM" id="SSF64288">
    <property type="entry name" value="Chorismate lyase-like"/>
    <property type="match status" value="1"/>
</dbReference>
<dbReference type="EMBL" id="BJCC01000025">
    <property type="protein sequence ID" value="GCF94960.1"/>
    <property type="molecule type" value="Genomic_DNA"/>
</dbReference>
<name>A0A4P5PAH2_9ENTE</name>
<evidence type="ECO:0000313" key="6">
    <source>
        <dbReference type="Proteomes" id="UP000290567"/>
    </source>
</evidence>
<dbReference type="PROSITE" id="PS50949">
    <property type="entry name" value="HTH_GNTR"/>
    <property type="match status" value="1"/>
</dbReference>
<dbReference type="InterPro" id="IPR036388">
    <property type="entry name" value="WH-like_DNA-bd_sf"/>
</dbReference>
<keyword evidence="3" id="KW-0804">Transcription</keyword>